<proteinExistence type="predicted"/>
<protein>
    <recommendedName>
        <fullName evidence="3">HprK-related kinase B</fullName>
    </recommendedName>
</protein>
<dbReference type="EMBL" id="CP025682">
    <property type="protein sequence ID" value="AUN95731.1"/>
    <property type="molecule type" value="Genomic_DNA"/>
</dbReference>
<evidence type="ECO:0000313" key="1">
    <source>
        <dbReference type="EMBL" id="AUN95731.1"/>
    </source>
</evidence>
<name>A0A2I6S931_9RHOO</name>
<gene>
    <name evidence="1" type="ORF">C0099_12785</name>
</gene>
<sequence length="329" mass="36445">MLRDCYRCGPVSVRVVGAGRSHRLDELVDRALSLFTVPWGDSEGAIHLEFVRPDQVECPLGAPYLTTHRMSVVQDLAGLSAHCDSGARARYVRDCGVWRIGVPPSEDELWTITDVDNLLTLALATAWREAGWVPFHAGLVCRDAGIAAMVCAPSGVGKTTLTLAMLRRGWKTLGDDKLLARISDDGQVEMRALTGTFNLYPHTREWFPDLSGIERFPHCSAWTDKRRVPVEWIRPAAMRDAAAPGQVLKLVRTEDTDTVRVSGLSFDETLSLLMKQTVIPGQREIARHVVRTVSMLARQVCGLEVEVGKGAYFNPRCLDALEETLESHQ</sequence>
<reference evidence="1 2" key="1">
    <citation type="submission" date="2018-01" db="EMBL/GenBank/DDBJ databases">
        <authorList>
            <person name="Fu G.-Y."/>
        </authorList>
    </citation>
    <scope>NUCLEOTIDE SEQUENCE [LARGE SCALE GENOMIC DNA]</scope>
    <source>
        <strain evidence="1 2">SY39</strain>
    </source>
</reference>
<dbReference type="AlphaFoldDB" id="A0A2I6S931"/>
<accession>A0A2I6S931</accession>
<dbReference type="KEGG" id="atw:C0099_12785"/>
<evidence type="ECO:0008006" key="3">
    <source>
        <dbReference type="Google" id="ProtNLM"/>
    </source>
</evidence>
<dbReference type="Proteomes" id="UP000242205">
    <property type="component" value="Chromosome"/>
</dbReference>
<dbReference type="OrthoDB" id="5620327at2"/>
<keyword evidence="2" id="KW-1185">Reference proteome</keyword>
<dbReference type="InterPro" id="IPR027417">
    <property type="entry name" value="P-loop_NTPase"/>
</dbReference>
<dbReference type="Gene3D" id="3.40.50.300">
    <property type="entry name" value="P-loop containing nucleotide triphosphate hydrolases"/>
    <property type="match status" value="1"/>
</dbReference>
<evidence type="ECO:0000313" key="2">
    <source>
        <dbReference type="Proteomes" id="UP000242205"/>
    </source>
</evidence>
<dbReference type="SUPFAM" id="SSF53795">
    <property type="entry name" value="PEP carboxykinase-like"/>
    <property type="match status" value="1"/>
</dbReference>
<organism evidence="1 2">
    <name type="scientific">Pseudazoarcus pumilus</name>
    <dbReference type="NCBI Taxonomy" id="2067960"/>
    <lineage>
        <taxon>Bacteria</taxon>
        <taxon>Pseudomonadati</taxon>
        <taxon>Pseudomonadota</taxon>
        <taxon>Betaproteobacteria</taxon>
        <taxon>Rhodocyclales</taxon>
        <taxon>Zoogloeaceae</taxon>
        <taxon>Pseudazoarcus</taxon>
    </lineage>
</organism>